<name>A0A251V4P5_HELAN</name>
<sequence>MWHSVPIRISLCSLTLIHRLMTMSQTTCCGSDEVLVDTTTPVLFLFLVLAFDRASCDMNVTLCQSF</sequence>
<evidence type="ECO:0008006" key="4">
    <source>
        <dbReference type="Google" id="ProtNLM"/>
    </source>
</evidence>
<reference evidence="3" key="1">
    <citation type="journal article" date="2017" name="Nature">
        <title>The sunflower genome provides insights into oil metabolism, flowering and Asterid evolution.</title>
        <authorList>
            <person name="Badouin H."/>
            <person name="Gouzy J."/>
            <person name="Grassa C.J."/>
            <person name="Murat F."/>
            <person name="Staton S.E."/>
            <person name="Cottret L."/>
            <person name="Lelandais-Briere C."/>
            <person name="Owens G.L."/>
            <person name="Carrere S."/>
            <person name="Mayjonade B."/>
            <person name="Legrand L."/>
            <person name="Gill N."/>
            <person name="Kane N.C."/>
            <person name="Bowers J.E."/>
            <person name="Hubner S."/>
            <person name="Bellec A."/>
            <person name="Berard A."/>
            <person name="Berges H."/>
            <person name="Blanchet N."/>
            <person name="Boniface M.C."/>
            <person name="Brunel D."/>
            <person name="Catrice O."/>
            <person name="Chaidir N."/>
            <person name="Claudel C."/>
            <person name="Donnadieu C."/>
            <person name="Faraut T."/>
            <person name="Fievet G."/>
            <person name="Helmstetter N."/>
            <person name="King M."/>
            <person name="Knapp S.J."/>
            <person name="Lai Z."/>
            <person name="Le Paslier M.C."/>
            <person name="Lippi Y."/>
            <person name="Lorenzon L."/>
            <person name="Mandel J.R."/>
            <person name="Marage G."/>
            <person name="Marchand G."/>
            <person name="Marquand E."/>
            <person name="Bret-Mestries E."/>
            <person name="Morien E."/>
            <person name="Nambeesan S."/>
            <person name="Nguyen T."/>
            <person name="Pegot-Espagnet P."/>
            <person name="Pouilly N."/>
            <person name="Raftis F."/>
            <person name="Sallet E."/>
            <person name="Schiex T."/>
            <person name="Thomas J."/>
            <person name="Vandecasteele C."/>
            <person name="Vares D."/>
            <person name="Vear F."/>
            <person name="Vautrin S."/>
            <person name="Crespi M."/>
            <person name="Mangin B."/>
            <person name="Burke J.M."/>
            <person name="Salse J."/>
            <person name="Munos S."/>
            <person name="Vincourt P."/>
            <person name="Rieseberg L.H."/>
            <person name="Langlade N.B."/>
        </authorList>
    </citation>
    <scope>NUCLEOTIDE SEQUENCE [LARGE SCALE GENOMIC DNA]</scope>
    <source>
        <strain evidence="3">cv. SF193</strain>
    </source>
</reference>
<dbReference type="InParanoid" id="A0A251V4P5"/>
<accession>A0A251V4P5</accession>
<keyword evidence="1" id="KW-0732">Signal</keyword>
<protein>
    <recommendedName>
        <fullName evidence="4">Secreted protein</fullName>
    </recommendedName>
</protein>
<feature type="signal peptide" evidence="1">
    <location>
        <begin position="1"/>
        <end position="22"/>
    </location>
</feature>
<dbReference type="Proteomes" id="UP000215914">
    <property type="component" value="Chromosome 3"/>
</dbReference>
<evidence type="ECO:0000313" key="3">
    <source>
        <dbReference type="Proteomes" id="UP000215914"/>
    </source>
</evidence>
<evidence type="ECO:0000313" key="2">
    <source>
        <dbReference type="EMBL" id="OTG30570.1"/>
    </source>
</evidence>
<evidence type="ECO:0000256" key="1">
    <source>
        <dbReference type="SAM" id="SignalP"/>
    </source>
</evidence>
<proteinExistence type="predicted"/>
<feature type="chain" id="PRO_5013236463" description="Secreted protein" evidence="1">
    <location>
        <begin position="23"/>
        <end position="66"/>
    </location>
</feature>
<keyword evidence="3" id="KW-1185">Reference proteome</keyword>
<dbReference type="EMBL" id="CM007892">
    <property type="protein sequence ID" value="OTG30570.1"/>
    <property type="molecule type" value="Genomic_DNA"/>
</dbReference>
<gene>
    <name evidence="2" type="ORF">HannXRQ_Chr03g0065971</name>
</gene>
<organism evidence="2 3">
    <name type="scientific">Helianthus annuus</name>
    <name type="common">Common sunflower</name>
    <dbReference type="NCBI Taxonomy" id="4232"/>
    <lineage>
        <taxon>Eukaryota</taxon>
        <taxon>Viridiplantae</taxon>
        <taxon>Streptophyta</taxon>
        <taxon>Embryophyta</taxon>
        <taxon>Tracheophyta</taxon>
        <taxon>Spermatophyta</taxon>
        <taxon>Magnoliopsida</taxon>
        <taxon>eudicotyledons</taxon>
        <taxon>Gunneridae</taxon>
        <taxon>Pentapetalae</taxon>
        <taxon>asterids</taxon>
        <taxon>campanulids</taxon>
        <taxon>Asterales</taxon>
        <taxon>Asteraceae</taxon>
        <taxon>Asteroideae</taxon>
        <taxon>Heliantheae alliance</taxon>
        <taxon>Heliantheae</taxon>
        <taxon>Helianthus</taxon>
    </lineage>
</organism>
<dbReference type="AlphaFoldDB" id="A0A251V4P5"/>